<dbReference type="InterPro" id="IPR000524">
    <property type="entry name" value="Tscrpt_reg_HTH_GntR"/>
</dbReference>
<dbReference type="HOGENOM" id="CLU_063236_2_1_0"/>
<dbReference type="Gene3D" id="3.40.1410.10">
    <property type="entry name" value="Chorismate lyase-like"/>
    <property type="match status" value="1"/>
</dbReference>
<dbReference type="Pfam" id="PF00392">
    <property type="entry name" value="GntR"/>
    <property type="match status" value="1"/>
</dbReference>
<reference evidence="6" key="1">
    <citation type="submission" date="2009-09" db="EMBL/GenBank/DDBJ databases">
        <title>The complete chromosome of Sebaldella termitidis ATCC 33386.</title>
        <authorList>
            <consortium name="US DOE Joint Genome Institute (JGI-PGF)"/>
            <person name="Lucas S."/>
            <person name="Copeland A."/>
            <person name="Lapidus A."/>
            <person name="Glavina del Rio T."/>
            <person name="Dalin E."/>
            <person name="Tice H."/>
            <person name="Bruce D."/>
            <person name="Goodwin L."/>
            <person name="Pitluck S."/>
            <person name="Kyrpides N."/>
            <person name="Mavromatis K."/>
            <person name="Ivanova N."/>
            <person name="Mikhailova N."/>
            <person name="Sims D."/>
            <person name="Meincke L."/>
            <person name="Brettin T."/>
            <person name="Detter J.C."/>
            <person name="Han C."/>
            <person name="Larimer F."/>
            <person name="Land M."/>
            <person name="Hauser L."/>
            <person name="Markowitz V."/>
            <person name="Cheng J.F."/>
            <person name="Hugenholtz P."/>
            <person name="Woyke T."/>
            <person name="Wu D."/>
            <person name="Eisen J.A."/>
        </authorList>
    </citation>
    <scope>NUCLEOTIDE SEQUENCE [LARGE SCALE GENOMIC DNA]</scope>
    <source>
        <strain evidence="6">ATCC 33386 / NCTC 11300</strain>
    </source>
</reference>
<evidence type="ECO:0000256" key="2">
    <source>
        <dbReference type="ARBA" id="ARBA00023125"/>
    </source>
</evidence>
<keyword evidence="3" id="KW-0804">Transcription</keyword>
<dbReference type="GO" id="GO:0045892">
    <property type="term" value="P:negative regulation of DNA-templated transcription"/>
    <property type="evidence" value="ECO:0007669"/>
    <property type="project" value="TreeGrafter"/>
</dbReference>
<dbReference type="InterPro" id="IPR036390">
    <property type="entry name" value="WH_DNA-bd_sf"/>
</dbReference>
<keyword evidence="2" id="KW-0238">DNA-binding</keyword>
<dbReference type="GO" id="GO:0003677">
    <property type="term" value="F:DNA binding"/>
    <property type="evidence" value="ECO:0007669"/>
    <property type="project" value="UniProtKB-KW"/>
</dbReference>
<keyword evidence="6" id="KW-1185">Reference proteome</keyword>
<evidence type="ECO:0000313" key="5">
    <source>
        <dbReference type="EMBL" id="ACZ10044.1"/>
    </source>
</evidence>
<dbReference type="InterPro" id="IPR028978">
    <property type="entry name" value="Chorismate_lyase_/UTRA_dom_sf"/>
</dbReference>
<organism evidence="5 6">
    <name type="scientific">Sebaldella termitidis (strain ATCC 33386 / NCTC 11300)</name>
    <dbReference type="NCBI Taxonomy" id="526218"/>
    <lineage>
        <taxon>Bacteria</taxon>
        <taxon>Fusobacteriati</taxon>
        <taxon>Fusobacteriota</taxon>
        <taxon>Fusobacteriia</taxon>
        <taxon>Fusobacteriales</taxon>
        <taxon>Leptotrichiaceae</taxon>
        <taxon>Sebaldella</taxon>
    </lineage>
</organism>
<protein>
    <submittedName>
        <fullName evidence="5">Transcriptional regulator, GntR family</fullName>
    </submittedName>
</protein>
<dbReference type="FunFam" id="1.10.10.10:FF:000079">
    <property type="entry name" value="GntR family transcriptional regulator"/>
    <property type="match status" value="1"/>
</dbReference>
<dbReference type="InterPro" id="IPR050679">
    <property type="entry name" value="Bact_HTH_transcr_reg"/>
</dbReference>
<dbReference type="RefSeq" id="WP_012862626.1">
    <property type="nucleotide sequence ID" value="NC_013517.1"/>
</dbReference>
<keyword evidence="1" id="KW-0805">Transcription regulation</keyword>
<dbReference type="PANTHER" id="PTHR44846:SF1">
    <property type="entry name" value="MANNOSYL-D-GLYCERATE TRANSPORT_METABOLISM SYSTEM REPRESSOR MNGR-RELATED"/>
    <property type="match status" value="1"/>
</dbReference>
<dbReference type="SMART" id="SM00866">
    <property type="entry name" value="UTRA"/>
    <property type="match status" value="1"/>
</dbReference>
<dbReference type="SUPFAM" id="SSF46785">
    <property type="entry name" value="Winged helix' DNA-binding domain"/>
    <property type="match status" value="1"/>
</dbReference>
<accession>D1APL0</accession>
<dbReference type="CDD" id="cd07377">
    <property type="entry name" value="WHTH_GntR"/>
    <property type="match status" value="1"/>
</dbReference>
<evidence type="ECO:0000256" key="1">
    <source>
        <dbReference type="ARBA" id="ARBA00023015"/>
    </source>
</evidence>
<dbReference type="Gene3D" id="1.10.10.10">
    <property type="entry name" value="Winged helix-like DNA-binding domain superfamily/Winged helix DNA-binding domain"/>
    <property type="match status" value="1"/>
</dbReference>
<feature type="domain" description="HTH gntR-type" evidence="4">
    <location>
        <begin position="12"/>
        <end position="80"/>
    </location>
</feature>
<reference evidence="5 6" key="2">
    <citation type="journal article" date="2010" name="Stand. Genomic Sci.">
        <title>Complete genome sequence of Sebaldella termitidis type strain (NCTC 11300).</title>
        <authorList>
            <person name="Harmon-Smith M."/>
            <person name="Celia L."/>
            <person name="Chertkov O."/>
            <person name="Lapidus A."/>
            <person name="Copeland A."/>
            <person name="Glavina Del Rio T."/>
            <person name="Nolan M."/>
            <person name="Lucas S."/>
            <person name="Tice H."/>
            <person name="Cheng J.F."/>
            <person name="Han C."/>
            <person name="Detter J.C."/>
            <person name="Bruce D."/>
            <person name="Goodwin L."/>
            <person name="Pitluck S."/>
            <person name="Pati A."/>
            <person name="Liolios K."/>
            <person name="Ivanova N."/>
            <person name="Mavromatis K."/>
            <person name="Mikhailova N."/>
            <person name="Chen A."/>
            <person name="Palaniappan K."/>
            <person name="Land M."/>
            <person name="Hauser L."/>
            <person name="Chang Y.J."/>
            <person name="Jeffries C.D."/>
            <person name="Brettin T."/>
            <person name="Goker M."/>
            <person name="Beck B."/>
            <person name="Bristow J."/>
            <person name="Eisen J.A."/>
            <person name="Markowitz V."/>
            <person name="Hugenholtz P."/>
            <person name="Kyrpides N.C."/>
            <person name="Klenk H.P."/>
            <person name="Chen F."/>
        </authorList>
    </citation>
    <scope>NUCLEOTIDE SEQUENCE [LARGE SCALE GENOMIC DNA]</scope>
    <source>
        <strain evidence="6">ATCC 33386 / NCTC 11300</strain>
    </source>
</reference>
<dbReference type="PRINTS" id="PR00035">
    <property type="entry name" value="HTHGNTR"/>
</dbReference>
<dbReference type="SMART" id="SM00345">
    <property type="entry name" value="HTH_GNTR"/>
    <property type="match status" value="1"/>
</dbReference>
<dbReference type="eggNOG" id="COG2188">
    <property type="taxonomic scope" value="Bacteria"/>
</dbReference>
<dbReference type="InterPro" id="IPR036388">
    <property type="entry name" value="WH-like_DNA-bd_sf"/>
</dbReference>
<sequence length="249" mass="28763">MDKPKIDKLSHTPLYAQVKDDMKEKINSGILHVGDYLPSEFKLMEEYNVSRTTIRQAIDILVQENYLARKRGVGTLIAKPKTDYWDLSELRSFDEEAQRKGMVSRTKLIDFSTVKSDDELADIFGGSEKDFYKLERLRYIDESPLELVTTYIPKSLAANLEKFDFSNNSLFDILYKYYNVKVNYAEKTFTAINADKEDSKALEIKQGTAIQLVKTVTFDADYNPVEFSVSRDRGLISKFKISLSRKKNR</sequence>
<dbReference type="SUPFAM" id="SSF64288">
    <property type="entry name" value="Chorismate lyase-like"/>
    <property type="match status" value="1"/>
</dbReference>
<gene>
    <name evidence="5" type="ordered locus">Sterm_3203</name>
</gene>
<evidence type="ECO:0000313" key="6">
    <source>
        <dbReference type="Proteomes" id="UP000000845"/>
    </source>
</evidence>
<evidence type="ECO:0000256" key="3">
    <source>
        <dbReference type="ARBA" id="ARBA00023163"/>
    </source>
</evidence>
<dbReference type="STRING" id="526218.Sterm_3203"/>
<dbReference type="GO" id="GO:0003700">
    <property type="term" value="F:DNA-binding transcription factor activity"/>
    <property type="evidence" value="ECO:0007669"/>
    <property type="project" value="InterPro"/>
</dbReference>
<proteinExistence type="predicted"/>
<dbReference type="Proteomes" id="UP000000845">
    <property type="component" value="Chromosome"/>
</dbReference>
<dbReference type="PROSITE" id="PS50949">
    <property type="entry name" value="HTH_GNTR"/>
    <property type="match status" value="1"/>
</dbReference>
<dbReference type="AlphaFoldDB" id="D1APL0"/>
<dbReference type="PANTHER" id="PTHR44846">
    <property type="entry name" value="MANNOSYL-D-GLYCERATE TRANSPORT/METABOLISM SYSTEM REPRESSOR MNGR-RELATED"/>
    <property type="match status" value="1"/>
</dbReference>
<dbReference type="KEGG" id="str:Sterm_3203"/>
<dbReference type="InterPro" id="IPR011663">
    <property type="entry name" value="UTRA"/>
</dbReference>
<name>D1APL0_SEBTE</name>
<dbReference type="EMBL" id="CP001739">
    <property type="protein sequence ID" value="ACZ10044.1"/>
    <property type="molecule type" value="Genomic_DNA"/>
</dbReference>
<dbReference type="Pfam" id="PF07702">
    <property type="entry name" value="UTRA"/>
    <property type="match status" value="1"/>
</dbReference>
<evidence type="ECO:0000259" key="4">
    <source>
        <dbReference type="PROSITE" id="PS50949"/>
    </source>
</evidence>